<dbReference type="AlphaFoldDB" id="A0AAE3UCM9"/>
<comment type="caution">
    <text evidence="1">The sequence shown here is derived from an EMBL/GenBank/DDBJ whole genome shotgun (WGS) entry which is preliminary data.</text>
</comment>
<protein>
    <submittedName>
        <fullName evidence="1">Uncharacterized protein</fullName>
    </submittedName>
</protein>
<reference evidence="1" key="1">
    <citation type="submission" date="2023-05" db="EMBL/GenBank/DDBJ databases">
        <authorList>
            <person name="Zhang X."/>
        </authorList>
    </citation>
    <scope>NUCLEOTIDE SEQUENCE</scope>
    <source>
        <strain evidence="1">BD1B2-1</strain>
    </source>
</reference>
<dbReference type="RefSeq" id="WP_314510539.1">
    <property type="nucleotide sequence ID" value="NZ_JASJOU010000002.1"/>
</dbReference>
<keyword evidence="2" id="KW-1185">Reference proteome</keyword>
<organism evidence="1 2">
    <name type="scientific">Xanthocytophaga agilis</name>
    <dbReference type="NCBI Taxonomy" id="3048010"/>
    <lineage>
        <taxon>Bacteria</taxon>
        <taxon>Pseudomonadati</taxon>
        <taxon>Bacteroidota</taxon>
        <taxon>Cytophagia</taxon>
        <taxon>Cytophagales</taxon>
        <taxon>Rhodocytophagaceae</taxon>
        <taxon>Xanthocytophaga</taxon>
    </lineage>
</organism>
<name>A0AAE3UCM9_9BACT</name>
<dbReference type="Proteomes" id="UP001232063">
    <property type="component" value="Unassembled WGS sequence"/>
</dbReference>
<evidence type="ECO:0000313" key="2">
    <source>
        <dbReference type="Proteomes" id="UP001232063"/>
    </source>
</evidence>
<evidence type="ECO:0000313" key="1">
    <source>
        <dbReference type="EMBL" id="MDJ1501043.1"/>
    </source>
</evidence>
<gene>
    <name evidence="1" type="ORF">QNI22_10305</name>
</gene>
<proteinExistence type="predicted"/>
<dbReference type="EMBL" id="JASJOU010000002">
    <property type="protein sequence ID" value="MDJ1501043.1"/>
    <property type="molecule type" value="Genomic_DNA"/>
</dbReference>
<accession>A0AAE3UCM9</accession>
<sequence length="128" mass="14786">MRSYQIVEILAFDKILGKCIGVELQILILKWVASILKKEIVQEGLAIEVDVIKVTYVSTYAALGIYYPNPEDILVDYGKYIEQKGERILRNCSFIEFIDESYSFLAQDLISYDDKGYIRTFPENESQI</sequence>